<dbReference type="SFLD" id="SFLDG01135">
    <property type="entry name" value="C1.5.6:_HAD__Beta-PGM__Phospha"/>
    <property type="match status" value="1"/>
</dbReference>
<dbReference type="SFLD" id="SFLDG01129">
    <property type="entry name" value="C1.5:_HAD__Beta-PGM__Phosphata"/>
    <property type="match status" value="1"/>
</dbReference>
<dbReference type="NCBIfam" id="TIGR01509">
    <property type="entry name" value="HAD-SF-IA-v3"/>
    <property type="match status" value="1"/>
</dbReference>
<name>A0A7K0BSM6_9ACTN</name>
<dbReference type="OrthoDB" id="9793014at2"/>
<dbReference type="InterPro" id="IPR023198">
    <property type="entry name" value="PGP-like_dom2"/>
</dbReference>
<dbReference type="GO" id="GO:0006281">
    <property type="term" value="P:DNA repair"/>
    <property type="evidence" value="ECO:0007669"/>
    <property type="project" value="TreeGrafter"/>
</dbReference>
<dbReference type="GO" id="GO:0008967">
    <property type="term" value="F:phosphoglycolate phosphatase activity"/>
    <property type="evidence" value="ECO:0007669"/>
    <property type="project" value="TreeGrafter"/>
</dbReference>
<dbReference type="PANTHER" id="PTHR43434:SF16">
    <property type="entry name" value="BLL8046 PROTEIN"/>
    <property type="match status" value="1"/>
</dbReference>
<evidence type="ECO:0000313" key="2">
    <source>
        <dbReference type="Proteomes" id="UP000487268"/>
    </source>
</evidence>
<dbReference type="NCBIfam" id="TIGR01549">
    <property type="entry name" value="HAD-SF-IA-v1"/>
    <property type="match status" value="1"/>
</dbReference>
<gene>
    <name evidence="1" type="primary">cbbY</name>
    <name evidence="1" type="ORF">ACRB68_22120</name>
</gene>
<dbReference type="GO" id="GO:0005829">
    <property type="term" value="C:cytosol"/>
    <property type="evidence" value="ECO:0007669"/>
    <property type="project" value="TreeGrafter"/>
</dbReference>
<reference evidence="1 2" key="1">
    <citation type="submission" date="2019-10" db="EMBL/GenBank/DDBJ databases">
        <title>Actinomadura rubteroloni sp. nov. and Actinomadura macrotermitis sp. nov., isolated from the gut of fungus growing-termite Macrotermes natalensis.</title>
        <authorList>
            <person name="Benndorf R."/>
            <person name="Martin K."/>
            <person name="Kuefner M."/>
            <person name="De Beer W."/>
            <person name="Kaster A.-K."/>
            <person name="Vollmers J."/>
            <person name="Poulsen M."/>
            <person name="Beemelmanns C."/>
        </authorList>
    </citation>
    <scope>NUCLEOTIDE SEQUENCE [LARGE SCALE GENOMIC DNA]</scope>
    <source>
        <strain evidence="1 2">RB68</strain>
    </source>
</reference>
<dbReference type="Pfam" id="PF00702">
    <property type="entry name" value="Hydrolase"/>
    <property type="match status" value="1"/>
</dbReference>
<dbReference type="InterPro" id="IPR050155">
    <property type="entry name" value="HAD-like_hydrolase_sf"/>
</dbReference>
<keyword evidence="2" id="KW-1185">Reference proteome</keyword>
<sequence>MRKAIIFDVDGTLVDTNYLHAVTWWEAFRQHGRTVAMTDVHAAIGMTSDRLLARLVPDDRSDDDAVTAAHSALYGQYHSRLQAFPGAADLLRACRKGGADVVLATSASEHELSALRAALDADDAITAATSSADIERSKPAPDIVEAALAHTDAAADEAVFVGDAVWDVKAAARAGMPCVAVLSGGIPRADLEEAGAVAVYDDVAGLLAGLDESPLR</sequence>
<dbReference type="Proteomes" id="UP000487268">
    <property type="component" value="Unassembled WGS sequence"/>
</dbReference>
<accession>A0A7K0BSM6</accession>
<proteinExistence type="predicted"/>
<dbReference type="AlphaFoldDB" id="A0A7K0BSM6"/>
<dbReference type="PANTHER" id="PTHR43434">
    <property type="entry name" value="PHOSPHOGLYCOLATE PHOSPHATASE"/>
    <property type="match status" value="1"/>
</dbReference>
<protein>
    <submittedName>
        <fullName evidence="1">Protein CbbY</fullName>
        <ecNumber evidence="1">3.1.3.-</ecNumber>
    </submittedName>
</protein>
<dbReference type="Gene3D" id="1.10.150.240">
    <property type="entry name" value="Putative phosphatase, domain 2"/>
    <property type="match status" value="1"/>
</dbReference>
<organism evidence="1 2">
    <name type="scientific">Actinomadura macrotermitis</name>
    <dbReference type="NCBI Taxonomy" id="2585200"/>
    <lineage>
        <taxon>Bacteria</taxon>
        <taxon>Bacillati</taxon>
        <taxon>Actinomycetota</taxon>
        <taxon>Actinomycetes</taxon>
        <taxon>Streptosporangiales</taxon>
        <taxon>Thermomonosporaceae</taxon>
        <taxon>Actinomadura</taxon>
    </lineage>
</organism>
<dbReference type="InterPro" id="IPR006439">
    <property type="entry name" value="HAD-SF_hydro_IA"/>
</dbReference>
<dbReference type="Gene3D" id="3.40.50.1000">
    <property type="entry name" value="HAD superfamily/HAD-like"/>
    <property type="match status" value="1"/>
</dbReference>
<dbReference type="RefSeq" id="WP_153531973.1">
    <property type="nucleotide sequence ID" value="NZ_WEGH01000001.1"/>
</dbReference>
<evidence type="ECO:0000313" key="1">
    <source>
        <dbReference type="EMBL" id="MQY04161.1"/>
    </source>
</evidence>
<dbReference type="SFLD" id="SFLDS00003">
    <property type="entry name" value="Haloacid_Dehalogenase"/>
    <property type="match status" value="1"/>
</dbReference>
<dbReference type="EMBL" id="WEGH01000001">
    <property type="protein sequence ID" value="MQY04161.1"/>
    <property type="molecule type" value="Genomic_DNA"/>
</dbReference>
<dbReference type="InterPro" id="IPR036412">
    <property type="entry name" value="HAD-like_sf"/>
</dbReference>
<comment type="caution">
    <text evidence="1">The sequence shown here is derived from an EMBL/GenBank/DDBJ whole genome shotgun (WGS) entry which is preliminary data.</text>
</comment>
<dbReference type="SUPFAM" id="SSF56784">
    <property type="entry name" value="HAD-like"/>
    <property type="match status" value="1"/>
</dbReference>
<dbReference type="InterPro" id="IPR023214">
    <property type="entry name" value="HAD_sf"/>
</dbReference>
<keyword evidence="1" id="KW-0378">Hydrolase</keyword>
<dbReference type="EC" id="3.1.3.-" evidence="1"/>